<comment type="caution">
    <text evidence="2">The sequence shown here is derived from an EMBL/GenBank/DDBJ whole genome shotgun (WGS) entry which is preliminary data.</text>
</comment>
<dbReference type="Gene3D" id="3.40.1400.10">
    <property type="entry name" value="Sugar-phosphate isomerase, RpiB/LacA/LacB"/>
    <property type="match status" value="1"/>
</dbReference>
<dbReference type="GO" id="GO:0016853">
    <property type="term" value="F:isomerase activity"/>
    <property type="evidence" value="ECO:0007669"/>
    <property type="project" value="UniProtKB-KW"/>
</dbReference>
<comment type="similarity">
    <text evidence="1">Belongs to the LacAB/RpiB family.</text>
</comment>
<dbReference type="PANTHER" id="PTHR30345">
    <property type="entry name" value="RIBOSE-5-PHOSPHATE ISOMERASE B"/>
    <property type="match status" value="1"/>
</dbReference>
<keyword evidence="2" id="KW-0413">Isomerase</keyword>
<reference evidence="2 3" key="1">
    <citation type="submission" date="2021-08" db="EMBL/GenBank/DDBJ databases">
        <title>Genomic Architecture of Streptomyces flavotricini NGL1 and Streptomyces erythrochromogenes HMS4 With Differential Plant Beneficial attributes and laccase production capabilities.</title>
        <authorList>
            <person name="Salwan R."/>
            <person name="Kaur R."/>
            <person name="Sharma V."/>
        </authorList>
    </citation>
    <scope>NUCLEOTIDE SEQUENCE [LARGE SCALE GENOMIC DNA]</scope>
    <source>
        <strain evidence="2 3">NGL1</strain>
    </source>
</reference>
<name>A0ABS8DXG7_9ACTN</name>
<dbReference type="PANTHER" id="PTHR30345:SF2">
    <property type="entry name" value="SUGAR-PHOSPHATE ISOMERASE, RPIB_LACA_LACB FAMILY"/>
    <property type="match status" value="1"/>
</dbReference>
<keyword evidence="3" id="KW-1185">Reference proteome</keyword>
<dbReference type="EMBL" id="JAINUL010000001">
    <property type="protein sequence ID" value="MCC0093528.1"/>
    <property type="molecule type" value="Genomic_DNA"/>
</dbReference>
<gene>
    <name evidence="2" type="ORF">K7B10_01710</name>
</gene>
<dbReference type="Pfam" id="PF02502">
    <property type="entry name" value="LacAB_rpiB"/>
    <property type="match status" value="1"/>
</dbReference>
<dbReference type="InterPro" id="IPR036569">
    <property type="entry name" value="RpiB_LacA_LacB_sf"/>
</dbReference>
<dbReference type="InterPro" id="IPR003500">
    <property type="entry name" value="RpiB_LacA_LacB"/>
</dbReference>
<sequence length="151" mass="16133">MRISVSSDMDEPVARALLVQLRDRGHDVVTYGALRPGDDPQWAACSEAAAREVAAGNADQAVVCCWTGTGASIAANKVPGVRAALCTDAYTADGARRWNDANVLALSLRLTSEPLLKEILDAWFATEASTDAEDRENVARVERLDGTRTTS</sequence>
<dbReference type="SUPFAM" id="SSF89623">
    <property type="entry name" value="Ribose/Galactose isomerase RpiB/AlsB"/>
    <property type="match status" value="1"/>
</dbReference>
<dbReference type="PIRSF" id="PIRSF005384">
    <property type="entry name" value="RpiB_LacA_B"/>
    <property type="match status" value="1"/>
</dbReference>
<protein>
    <submittedName>
        <fullName evidence="2">RpiB/LacA/LacB family sugar-phosphate isomerase</fullName>
    </submittedName>
</protein>
<organism evidence="2 3">
    <name type="scientific">Streptomyces flavotricini</name>
    <dbReference type="NCBI Taxonomy" id="66888"/>
    <lineage>
        <taxon>Bacteria</taxon>
        <taxon>Bacillati</taxon>
        <taxon>Actinomycetota</taxon>
        <taxon>Actinomycetes</taxon>
        <taxon>Kitasatosporales</taxon>
        <taxon>Streptomycetaceae</taxon>
        <taxon>Streptomyces</taxon>
    </lineage>
</organism>
<proteinExistence type="inferred from homology"/>
<accession>A0ABS8DXG7</accession>
<evidence type="ECO:0000313" key="2">
    <source>
        <dbReference type="EMBL" id="MCC0093528.1"/>
    </source>
</evidence>
<evidence type="ECO:0000313" key="3">
    <source>
        <dbReference type="Proteomes" id="UP001520654"/>
    </source>
</evidence>
<evidence type="ECO:0000256" key="1">
    <source>
        <dbReference type="ARBA" id="ARBA00008754"/>
    </source>
</evidence>
<dbReference type="Proteomes" id="UP001520654">
    <property type="component" value="Unassembled WGS sequence"/>
</dbReference>
<dbReference type="RefSeq" id="WP_229334178.1">
    <property type="nucleotide sequence ID" value="NZ_JAINUL010000001.1"/>
</dbReference>